<dbReference type="InterPro" id="IPR001171">
    <property type="entry name" value="ERG24_DHCR-like"/>
</dbReference>
<name>A0A6V7Q6Q7_ANACO</name>
<keyword evidence="5 6" id="KW-0472">Membrane</keyword>
<evidence type="ECO:0000256" key="1">
    <source>
        <dbReference type="ARBA" id="ARBA00004141"/>
    </source>
</evidence>
<dbReference type="Pfam" id="PF01222">
    <property type="entry name" value="ERG4_ERG24"/>
    <property type="match status" value="1"/>
</dbReference>
<evidence type="ECO:0000256" key="4">
    <source>
        <dbReference type="ARBA" id="ARBA00022989"/>
    </source>
</evidence>
<reference evidence="7" key="1">
    <citation type="submission" date="2020-07" db="EMBL/GenBank/DDBJ databases">
        <authorList>
            <person name="Lin J."/>
        </authorList>
    </citation>
    <scope>NUCLEOTIDE SEQUENCE</scope>
</reference>
<dbReference type="GO" id="GO:0016126">
    <property type="term" value="P:sterol biosynthetic process"/>
    <property type="evidence" value="ECO:0007669"/>
    <property type="project" value="InterPro"/>
</dbReference>
<comment type="similarity">
    <text evidence="2">Belongs to the ERG4/ERG24 family.</text>
</comment>
<sequence>MIWDIIAERLGFMLVFGDLVFIPFTFSIQGWWLLQNKVELPNVAAMASCLIFVVGYLVFRGANKQKHVFKKNPNAHIWGKRPKVVGGSCSLRVTGESQGTAITSGIYYWPCPSVCHVEQVL</sequence>
<dbReference type="EMBL" id="LR862133">
    <property type="protein sequence ID" value="CAD1838545.1"/>
    <property type="molecule type" value="Genomic_DNA"/>
</dbReference>
<accession>A0A6V7Q6Q7</accession>
<organism evidence="7">
    <name type="scientific">Ananas comosus var. bracteatus</name>
    <name type="common">red pineapple</name>
    <dbReference type="NCBI Taxonomy" id="296719"/>
    <lineage>
        <taxon>Eukaryota</taxon>
        <taxon>Viridiplantae</taxon>
        <taxon>Streptophyta</taxon>
        <taxon>Embryophyta</taxon>
        <taxon>Tracheophyta</taxon>
        <taxon>Spermatophyta</taxon>
        <taxon>Magnoliopsida</taxon>
        <taxon>Liliopsida</taxon>
        <taxon>Poales</taxon>
        <taxon>Bromeliaceae</taxon>
        <taxon>Bromelioideae</taxon>
        <taxon>Ananas</taxon>
    </lineage>
</organism>
<dbReference type="AlphaFoldDB" id="A0A6V7Q6Q7"/>
<dbReference type="GO" id="GO:0005789">
    <property type="term" value="C:endoplasmic reticulum membrane"/>
    <property type="evidence" value="ECO:0007669"/>
    <property type="project" value="TreeGrafter"/>
</dbReference>
<evidence type="ECO:0000256" key="3">
    <source>
        <dbReference type="ARBA" id="ARBA00022692"/>
    </source>
</evidence>
<evidence type="ECO:0000313" key="7">
    <source>
        <dbReference type="EMBL" id="CAD1838545.1"/>
    </source>
</evidence>
<keyword evidence="4 6" id="KW-1133">Transmembrane helix</keyword>
<keyword evidence="3 6" id="KW-0812">Transmembrane</keyword>
<feature type="transmembrane region" description="Helical" evidence="6">
    <location>
        <begin position="12"/>
        <end position="34"/>
    </location>
</feature>
<dbReference type="PANTHER" id="PTHR21257:SF52">
    <property type="entry name" value="DELTA(14)-STEROL REDUCTASE TM7SF2"/>
    <property type="match status" value="1"/>
</dbReference>
<protein>
    <submittedName>
        <fullName evidence="7">Uncharacterized protein</fullName>
    </submittedName>
</protein>
<feature type="transmembrane region" description="Helical" evidence="6">
    <location>
        <begin position="40"/>
        <end position="59"/>
    </location>
</feature>
<evidence type="ECO:0000256" key="2">
    <source>
        <dbReference type="ARBA" id="ARBA00005402"/>
    </source>
</evidence>
<dbReference type="PANTHER" id="PTHR21257">
    <property type="entry name" value="DELTA(14)-STEROL REDUCTASE"/>
    <property type="match status" value="1"/>
</dbReference>
<proteinExistence type="inferred from homology"/>
<dbReference type="GO" id="GO:0050613">
    <property type="term" value="F:Delta14-sterol reductase activity"/>
    <property type="evidence" value="ECO:0007669"/>
    <property type="project" value="TreeGrafter"/>
</dbReference>
<evidence type="ECO:0000256" key="5">
    <source>
        <dbReference type="ARBA" id="ARBA00023136"/>
    </source>
</evidence>
<evidence type="ECO:0000256" key="6">
    <source>
        <dbReference type="SAM" id="Phobius"/>
    </source>
</evidence>
<gene>
    <name evidence="7" type="ORF">CB5_LOCUS21756</name>
</gene>
<comment type="subcellular location">
    <subcellularLocation>
        <location evidence="1">Membrane</location>
        <topology evidence="1">Multi-pass membrane protein</topology>
    </subcellularLocation>
</comment>